<evidence type="ECO:0000256" key="2">
    <source>
        <dbReference type="ARBA" id="ARBA00022857"/>
    </source>
</evidence>
<dbReference type="PANTHER" id="PTHR11645">
    <property type="entry name" value="PYRROLINE-5-CARBOXYLATE REDUCTASE"/>
    <property type="match status" value="1"/>
</dbReference>
<dbReference type="InterPro" id="IPR036291">
    <property type="entry name" value="NAD(P)-bd_dom_sf"/>
</dbReference>
<keyword evidence="4 6" id="KW-0028">Amino-acid biosynthesis</keyword>
<gene>
    <name evidence="4 10" type="primary">proC</name>
    <name evidence="10" type="ORF">GCM10025867_40350</name>
</gene>
<dbReference type="Gene3D" id="1.10.3730.10">
    <property type="entry name" value="ProC C-terminal domain-like"/>
    <property type="match status" value="1"/>
</dbReference>
<evidence type="ECO:0000259" key="9">
    <source>
        <dbReference type="Pfam" id="PF14748"/>
    </source>
</evidence>
<reference evidence="11" key="1">
    <citation type="journal article" date="2019" name="Int. J. Syst. Evol. Microbiol.">
        <title>The Global Catalogue of Microorganisms (GCM) 10K type strain sequencing project: providing services to taxonomists for standard genome sequencing and annotation.</title>
        <authorList>
            <consortium name="The Broad Institute Genomics Platform"/>
            <consortium name="The Broad Institute Genome Sequencing Center for Infectious Disease"/>
            <person name="Wu L."/>
            <person name="Ma J."/>
        </authorList>
    </citation>
    <scope>NUCLEOTIDE SEQUENCE [LARGE SCALE GENOMIC DNA]</scope>
    <source>
        <strain evidence="11">NBRC 108728</strain>
    </source>
</reference>
<evidence type="ECO:0000256" key="4">
    <source>
        <dbReference type="HAMAP-Rule" id="MF_01925"/>
    </source>
</evidence>
<comment type="pathway">
    <text evidence="4 6">Amino-acid biosynthesis; L-proline biosynthesis; L-proline from L-glutamate 5-semialdehyde: step 1/1.</text>
</comment>
<comment type="subcellular location">
    <subcellularLocation>
        <location evidence="4">Cytoplasm</location>
    </subcellularLocation>
</comment>
<evidence type="ECO:0000313" key="11">
    <source>
        <dbReference type="Proteomes" id="UP001321486"/>
    </source>
</evidence>
<dbReference type="InterPro" id="IPR029036">
    <property type="entry name" value="P5CR_dimer"/>
</dbReference>
<dbReference type="InterPro" id="IPR000304">
    <property type="entry name" value="Pyrroline-COOH_reductase"/>
</dbReference>
<feature type="compositionally biased region" description="Basic and acidic residues" evidence="7">
    <location>
        <begin position="29"/>
        <end position="41"/>
    </location>
</feature>
<keyword evidence="2 4" id="KW-0521">NADP</keyword>
<organism evidence="10 11">
    <name type="scientific">Frondihabitans sucicola</name>
    <dbReference type="NCBI Taxonomy" id="1268041"/>
    <lineage>
        <taxon>Bacteria</taxon>
        <taxon>Bacillati</taxon>
        <taxon>Actinomycetota</taxon>
        <taxon>Actinomycetes</taxon>
        <taxon>Micrococcales</taxon>
        <taxon>Microbacteriaceae</taxon>
        <taxon>Frondihabitans</taxon>
    </lineage>
</organism>
<protein>
    <recommendedName>
        <fullName evidence="4 5">Pyrroline-5-carboxylate reductase</fullName>
        <shortName evidence="4">P5C reductase</shortName>
        <shortName evidence="4">P5CR</shortName>
        <ecNumber evidence="4 5">1.5.1.2</ecNumber>
    </recommendedName>
    <alternativeName>
        <fullName evidence="4">PCA reductase</fullName>
    </alternativeName>
</protein>
<dbReference type="Proteomes" id="UP001321486">
    <property type="component" value="Chromosome"/>
</dbReference>
<comment type="catalytic activity">
    <reaction evidence="4 6">
        <text>L-proline + NADP(+) = (S)-1-pyrroline-5-carboxylate + NADPH + 2 H(+)</text>
        <dbReference type="Rhea" id="RHEA:14109"/>
        <dbReference type="ChEBI" id="CHEBI:15378"/>
        <dbReference type="ChEBI" id="CHEBI:17388"/>
        <dbReference type="ChEBI" id="CHEBI:57783"/>
        <dbReference type="ChEBI" id="CHEBI:58349"/>
        <dbReference type="ChEBI" id="CHEBI:60039"/>
        <dbReference type="EC" id="1.5.1.2"/>
    </reaction>
</comment>
<dbReference type="PROSITE" id="PS00521">
    <property type="entry name" value="P5CR"/>
    <property type="match status" value="1"/>
</dbReference>
<feature type="domain" description="Pyrroline-5-carboxylate reductase dimerisation" evidence="9">
    <location>
        <begin position="198"/>
        <end position="301"/>
    </location>
</feature>
<dbReference type="SUPFAM" id="SSF48179">
    <property type="entry name" value="6-phosphogluconate dehydrogenase C-terminal domain-like"/>
    <property type="match status" value="1"/>
</dbReference>
<dbReference type="EMBL" id="AP027732">
    <property type="protein sequence ID" value="BDZ51794.1"/>
    <property type="molecule type" value="Genomic_DNA"/>
</dbReference>
<accession>A0ABM8GTJ7</accession>
<comment type="catalytic activity">
    <reaction evidence="4">
        <text>L-proline + NAD(+) = (S)-1-pyrroline-5-carboxylate + NADH + 2 H(+)</text>
        <dbReference type="Rhea" id="RHEA:14105"/>
        <dbReference type="ChEBI" id="CHEBI:15378"/>
        <dbReference type="ChEBI" id="CHEBI:17388"/>
        <dbReference type="ChEBI" id="CHEBI:57540"/>
        <dbReference type="ChEBI" id="CHEBI:57945"/>
        <dbReference type="ChEBI" id="CHEBI:60039"/>
        <dbReference type="EC" id="1.5.1.2"/>
    </reaction>
</comment>
<evidence type="ECO:0000256" key="3">
    <source>
        <dbReference type="ARBA" id="ARBA00023002"/>
    </source>
</evidence>
<keyword evidence="4" id="KW-0963">Cytoplasm</keyword>
<dbReference type="PIRSF" id="PIRSF000193">
    <property type="entry name" value="Pyrrol-5-carb_rd"/>
    <property type="match status" value="1"/>
</dbReference>
<evidence type="ECO:0000313" key="10">
    <source>
        <dbReference type="EMBL" id="BDZ51794.1"/>
    </source>
</evidence>
<dbReference type="NCBIfam" id="TIGR00112">
    <property type="entry name" value="proC"/>
    <property type="match status" value="1"/>
</dbReference>
<dbReference type="Pfam" id="PF03807">
    <property type="entry name" value="F420_oxidored"/>
    <property type="match status" value="1"/>
</dbReference>
<evidence type="ECO:0000256" key="5">
    <source>
        <dbReference type="NCBIfam" id="TIGR00112"/>
    </source>
</evidence>
<sequence length="305" mass="31638">MISVMSFSRPFAGGTPAPRSLPPILGWTNDHDPPRDSNSRSRFDGGAILHGLLRPDVTVEGGIRVTNRTEAKAAPLRHGSVTSLATEADPAANASAVTGAKIVLIGVKPYMVVDLLREIAPVLEAGTIVVSLAAGITIAAMEEALPDHVAVLRSMPNTPSVVGLGVTGLAAGTRSSDADLAVARSLFACVGDVVTIPEDKIDALSTISGSGPAYVFYLIEEWTRTAVDLGFSEHQAAVLVQGTFRGASELLANDVIAPDELRRRVTSPGGTTEKAVEVLQAADLKGLFDRASAAALARATEIASE</sequence>
<dbReference type="InterPro" id="IPR008927">
    <property type="entry name" value="6-PGluconate_DH-like_C_sf"/>
</dbReference>
<dbReference type="SUPFAM" id="SSF51735">
    <property type="entry name" value="NAD(P)-binding Rossmann-fold domains"/>
    <property type="match status" value="1"/>
</dbReference>
<feature type="domain" description="Pyrroline-5-carboxylate reductase catalytic N-terminal" evidence="8">
    <location>
        <begin position="45"/>
        <end position="135"/>
    </location>
</feature>
<name>A0ABM8GTJ7_9MICO</name>
<evidence type="ECO:0000256" key="1">
    <source>
        <dbReference type="ARBA" id="ARBA00005525"/>
    </source>
</evidence>
<evidence type="ECO:0000256" key="6">
    <source>
        <dbReference type="RuleBase" id="RU003903"/>
    </source>
</evidence>
<dbReference type="HAMAP" id="MF_01925">
    <property type="entry name" value="P5C_reductase"/>
    <property type="match status" value="1"/>
</dbReference>
<dbReference type="Pfam" id="PF14748">
    <property type="entry name" value="P5CR_dimer"/>
    <property type="match status" value="1"/>
</dbReference>
<evidence type="ECO:0000259" key="8">
    <source>
        <dbReference type="Pfam" id="PF03807"/>
    </source>
</evidence>
<dbReference type="InterPro" id="IPR053790">
    <property type="entry name" value="P5CR-like_CS"/>
</dbReference>
<evidence type="ECO:0000256" key="7">
    <source>
        <dbReference type="SAM" id="MobiDB-lite"/>
    </source>
</evidence>
<dbReference type="Gene3D" id="3.40.50.720">
    <property type="entry name" value="NAD(P)-binding Rossmann-like Domain"/>
    <property type="match status" value="1"/>
</dbReference>
<keyword evidence="11" id="KW-1185">Reference proteome</keyword>
<feature type="region of interest" description="Disordered" evidence="7">
    <location>
        <begin position="12"/>
        <end position="41"/>
    </location>
</feature>
<dbReference type="EC" id="1.5.1.2" evidence="4 5"/>
<dbReference type="InterPro" id="IPR028939">
    <property type="entry name" value="P5C_Rdtase_cat_N"/>
</dbReference>
<keyword evidence="4 6" id="KW-0641">Proline biosynthesis</keyword>
<comment type="function">
    <text evidence="4">Catalyzes the reduction of 1-pyrroline-5-carboxylate (PCA) to L-proline.</text>
</comment>
<dbReference type="PANTHER" id="PTHR11645:SF0">
    <property type="entry name" value="PYRROLINE-5-CARBOXYLATE REDUCTASE 3"/>
    <property type="match status" value="1"/>
</dbReference>
<proteinExistence type="inferred from homology"/>
<keyword evidence="3 4" id="KW-0560">Oxidoreductase</keyword>
<comment type="similarity">
    <text evidence="1 4 6">Belongs to the pyrroline-5-carboxylate reductase family.</text>
</comment>